<dbReference type="InterPro" id="IPR009057">
    <property type="entry name" value="Homeodomain-like_sf"/>
</dbReference>
<dbReference type="GO" id="GO:0003677">
    <property type="term" value="F:DNA binding"/>
    <property type="evidence" value="ECO:0007669"/>
    <property type="project" value="InterPro"/>
</dbReference>
<gene>
    <name evidence="2" type="ORF">AU15_21025</name>
</gene>
<accession>W5YV93</accession>
<dbReference type="GO" id="GO:0004803">
    <property type="term" value="F:transposase activity"/>
    <property type="evidence" value="ECO:0007669"/>
    <property type="project" value="InterPro"/>
</dbReference>
<name>W5YV93_9GAMM</name>
<sequence length="170" mass="18573">MRIGGSAELSVNKPYQRRRRFSREFKAQIVAQCQEPGASVSRISLDNGLNANMVRRWMKGAQRANKTPGTPGFVPVNLPVATALSGNQSVSDKRSTIRIELFTAPGVLVTLEDGYFVGQLPDDGVAAHQLSLLQAQDLILGVQRVYQFRRQGTELIGRELVDVGALSHAT</sequence>
<dbReference type="SUPFAM" id="SSF46689">
    <property type="entry name" value="Homeodomain-like"/>
    <property type="match status" value="1"/>
</dbReference>
<evidence type="ECO:0000256" key="1">
    <source>
        <dbReference type="ARBA" id="ARBA00009964"/>
    </source>
</evidence>
<organism evidence="2 3">
    <name type="scientific">Marinobacter salarius</name>
    <dbReference type="NCBI Taxonomy" id="1420917"/>
    <lineage>
        <taxon>Bacteria</taxon>
        <taxon>Pseudomonadati</taxon>
        <taxon>Pseudomonadota</taxon>
        <taxon>Gammaproteobacteria</taxon>
        <taxon>Pseudomonadales</taxon>
        <taxon>Marinobacteraceae</taxon>
        <taxon>Marinobacter</taxon>
    </lineage>
</organism>
<dbReference type="KEGG" id="msr:AU15_21025"/>
<dbReference type="EMBL" id="CP007152">
    <property type="protein sequence ID" value="AHI32799.1"/>
    <property type="molecule type" value="Genomic_DNA"/>
</dbReference>
<dbReference type="Pfam" id="PF01527">
    <property type="entry name" value="HTH_Tnp_1"/>
    <property type="match status" value="1"/>
</dbReference>
<protein>
    <submittedName>
        <fullName evidence="2">Transposase IS3</fullName>
    </submittedName>
</protein>
<dbReference type="AlphaFoldDB" id="W5YV93"/>
<reference evidence="2 3" key="1">
    <citation type="journal article" date="2014" name="Genome Announc.">
        <title>Draft Genome Sequences of Marinobacter similis A3d10T and Marinobacter salarius R9SW1T.</title>
        <authorList>
            <person name="Ivanova E.P."/>
            <person name="Ng H.J."/>
            <person name="Webb H.K."/>
            <person name="Feng G."/>
            <person name="Oshima K."/>
            <person name="Hattori M."/>
            <person name="Ohkuma M."/>
            <person name="Sergeev A.F."/>
            <person name="Mikhailov V.V."/>
            <person name="Crawford R.J."/>
            <person name="Sawabe T."/>
        </authorList>
    </citation>
    <scope>NUCLEOTIDE SEQUENCE [LARGE SCALE GENOMIC DNA]</scope>
    <source>
        <strain evidence="3">A3d10 and R9SW1</strain>
    </source>
</reference>
<dbReference type="Proteomes" id="UP000035081">
    <property type="component" value="Chromosome"/>
</dbReference>
<comment type="similarity">
    <text evidence="1">Belongs to the transposase 8 family.</text>
</comment>
<dbReference type="GO" id="GO:0006313">
    <property type="term" value="P:DNA transposition"/>
    <property type="evidence" value="ECO:0007669"/>
    <property type="project" value="InterPro"/>
</dbReference>
<evidence type="ECO:0000313" key="3">
    <source>
        <dbReference type="Proteomes" id="UP000035081"/>
    </source>
</evidence>
<dbReference type="NCBIfam" id="NF047595">
    <property type="entry name" value="IS66_ISRel24_TnpA"/>
    <property type="match status" value="1"/>
</dbReference>
<proteinExistence type="inferred from homology"/>
<dbReference type="RefSeq" id="WP_082040613.1">
    <property type="nucleotide sequence ID" value="NZ_CP021334.1"/>
</dbReference>
<dbReference type="HOGENOM" id="CLU_1568867_0_0_6"/>
<dbReference type="InterPro" id="IPR002514">
    <property type="entry name" value="Transposase_8"/>
</dbReference>
<evidence type="ECO:0000313" key="2">
    <source>
        <dbReference type="EMBL" id="AHI32799.1"/>
    </source>
</evidence>